<reference evidence="4 5" key="1">
    <citation type="submission" date="2018-08" db="EMBL/GenBank/DDBJ databases">
        <title>Sequencing the genomes of 1000 actinobacteria strains.</title>
        <authorList>
            <person name="Klenk H.-P."/>
        </authorList>
    </citation>
    <scope>NUCLEOTIDE SEQUENCE [LARGE SCALE GENOMIC DNA]</scope>
    <source>
        <strain evidence="4 5">DSM 44099</strain>
    </source>
</reference>
<feature type="region of interest" description="Disordered" evidence="1">
    <location>
        <begin position="408"/>
        <end position="451"/>
    </location>
</feature>
<dbReference type="GO" id="GO:0016747">
    <property type="term" value="F:acyltransferase activity, transferring groups other than amino-acyl groups"/>
    <property type="evidence" value="ECO:0007669"/>
    <property type="project" value="InterPro"/>
</dbReference>
<keyword evidence="4" id="KW-0808">Transferase</keyword>
<feature type="transmembrane region" description="Helical" evidence="2">
    <location>
        <begin position="386"/>
        <end position="404"/>
    </location>
</feature>
<sequence>MTARRDAGIDAVRAIAIAGVVLGHWLVTALVLGDDGALHVNSPLAALPALQPVSWLFQTLGLFFLAGGYAAAASAARPRPAPAAGVGAPVRWRLPRRLRVLAVPVAALLGLLGLALTAGALAGVPEATLRTVGKLVLSPLWFLLPFLVLTALVGPIARLVRRCGPVPLVVAAAAVVLAADLGYGFLPTTLVAAWSVPFVLGVALASGRLAGRRTGWALLAGGALAVVALVMFAGYPASAVGVPGAGRSNLDPPSLAALALAFAQTGAVVLLLPWLRRVGTWRPVRALNAAALPVYLWHQATMISVTVAVAWLGGRLPGLLAAPDGYAWAAARFAWLPLFAAALVLVVRLATMAPDRGADRGQPRRVAALGAVAWLSAMAADRGRLLRLAALALVAWLAAVGSGARATTSRLPRPATAAASVAERPAGGRPRRPYRTVPGQPSGLWHGGGGHRIESRMVRVPGRRMEVIAVRDSDPPSRSRAAVRSR</sequence>
<feature type="transmembrane region" description="Helical" evidence="2">
    <location>
        <begin position="136"/>
        <end position="154"/>
    </location>
</feature>
<dbReference type="EMBL" id="QUMQ01000001">
    <property type="protein sequence ID" value="REG01857.1"/>
    <property type="molecule type" value="Genomic_DNA"/>
</dbReference>
<dbReference type="Proteomes" id="UP000256913">
    <property type="component" value="Unassembled WGS sequence"/>
</dbReference>
<feature type="transmembrane region" description="Helical" evidence="2">
    <location>
        <begin position="166"/>
        <end position="185"/>
    </location>
</feature>
<keyword evidence="2" id="KW-0472">Membrane</keyword>
<keyword evidence="2" id="KW-1133">Transmembrane helix</keyword>
<evidence type="ECO:0000259" key="3">
    <source>
        <dbReference type="Pfam" id="PF01757"/>
    </source>
</evidence>
<evidence type="ECO:0000256" key="2">
    <source>
        <dbReference type="SAM" id="Phobius"/>
    </source>
</evidence>
<dbReference type="InterPro" id="IPR002656">
    <property type="entry name" value="Acyl_transf_3_dom"/>
</dbReference>
<gene>
    <name evidence="4" type="ORF">DFJ67_7946</name>
</gene>
<dbReference type="RefSeq" id="WP_116074400.1">
    <property type="nucleotide sequence ID" value="NZ_BONB01000032.1"/>
</dbReference>
<name>A0A3D9ZXD4_9ACTN</name>
<evidence type="ECO:0000313" key="4">
    <source>
        <dbReference type="EMBL" id="REG01857.1"/>
    </source>
</evidence>
<evidence type="ECO:0000313" key="5">
    <source>
        <dbReference type="Proteomes" id="UP000256913"/>
    </source>
</evidence>
<keyword evidence="2" id="KW-0812">Transmembrane</keyword>
<feature type="domain" description="Acyltransferase 3" evidence="3">
    <location>
        <begin position="7"/>
        <end position="345"/>
    </location>
</feature>
<feature type="transmembrane region" description="Helical" evidence="2">
    <location>
        <begin position="255"/>
        <end position="275"/>
    </location>
</feature>
<dbReference type="AlphaFoldDB" id="A0A3D9ZXD4"/>
<dbReference type="OrthoDB" id="8206682at2"/>
<comment type="caution">
    <text evidence="4">The sequence shown here is derived from an EMBL/GenBank/DDBJ whole genome shotgun (WGS) entry which is preliminary data.</text>
</comment>
<feature type="transmembrane region" description="Helical" evidence="2">
    <location>
        <begin position="333"/>
        <end position="351"/>
    </location>
</feature>
<dbReference type="Pfam" id="PF01757">
    <property type="entry name" value="Acyl_transf_3"/>
    <property type="match status" value="1"/>
</dbReference>
<keyword evidence="5" id="KW-1185">Reference proteome</keyword>
<feature type="transmembrane region" description="Helical" evidence="2">
    <location>
        <begin position="216"/>
        <end position="235"/>
    </location>
</feature>
<feature type="transmembrane region" description="Helical" evidence="2">
    <location>
        <begin position="191"/>
        <end position="209"/>
    </location>
</feature>
<organism evidence="4 5">
    <name type="scientific">Asanoa ferruginea</name>
    <dbReference type="NCBI Taxonomy" id="53367"/>
    <lineage>
        <taxon>Bacteria</taxon>
        <taxon>Bacillati</taxon>
        <taxon>Actinomycetota</taxon>
        <taxon>Actinomycetes</taxon>
        <taxon>Micromonosporales</taxon>
        <taxon>Micromonosporaceae</taxon>
        <taxon>Asanoa</taxon>
    </lineage>
</organism>
<feature type="transmembrane region" description="Helical" evidence="2">
    <location>
        <begin position="100"/>
        <end position="124"/>
    </location>
</feature>
<accession>A0A3D9ZXD4</accession>
<feature type="transmembrane region" description="Helical" evidence="2">
    <location>
        <begin position="53"/>
        <end position="72"/>
    </location>
</feature>
<feature type="transmembrane region" description="Helical" evidence="2">
    <location>
        <begin position="287"/>
        <end position="313"/>
    </location>
</feature>
<evidence type="ECO:0000256" key="1">
    <source>
        <dbReference type="SAM" id="MobiDB-lite"/>
    </source>
</evidence>
<protein>
    <submittedName>
        <fullName evidence="4">Fucose 4-O-acetylase-like acetyltransferase</fullName>
    </submittedName>
</protein>
<proteinExistence type="predicted"/>
<feature type="transmembrane region" description="Helical" evidence="2">
    <location>
        <begin position="12"/>
        <end position="33"/>
    </location>
</feature>